<dbReference type="EMBL" id="JAPAAF010000007">
    <property type="protein sequence ID" value="MCW0482585.1"/>
    <property type="molecule type" value="Genomic_DNA"/>
</dbReference>
<sequence length="61" mass="7242">MRETVRIGSKEFVSKKEALNYYKAILNSYEFGETVKKDDFIDIMDLLETHPKVTEKIRCRN</sequence>
<accession>A0AA42C9U2</accession>
<proteinExistence type="predicted"/>
<evidence type="ECO:0000313" key="1">
    <source>
        <dbReference type="EMBL" id="MCW0482585.1"/>
    </source>
</evidence>
<gene>
    <name evidence="1" type="ORF">N2K84_07595</name>
</gene>
<organism evidence="1 2">
    <name type="scientific">Gaoshiqia sediminis</name>
    <dbReference type="NCBI Taxonomy" id="2986998"/>
    <lineage>
        <taxon>Bacteria</taxon>
        <taxon>Pseudomonadati</taxon>
        <taxon>Bacteroidota</taxon>
        <taxon>Bacteroidia</taxon>
        <taxon>Marinilabiliales</taxon>
        <taxon>Prolixibacteraceae</taxon>
        <taxon>Gaoshiqia</taxon>
    </lineage>
</organism>
<name>A0AA42C9U2_9BACT</name>
<dbReference type="RefSeq" id="WP_282591190.1">
    <property type="nucleotide sequence ID" value="NZ_JAPAAF010000007.1"/>
</dbReference>
<keyword evidence="2" id="KW-1185">Reference proteome</keyword>
<protein>
    <submittedName>
        <fullName evidence="1">DCL family protein</fullName>
    </submittedName>
</protein>
<dbReference type="Gene3D" id="3.10.450.40">
    <property type="match status" value="1"/>
</dbReference>
<dbReference type="Pfam" id="PF11523">
    <property type="entry name" value="DUF3223"/>
    <property type="match status" value="1"/>
</dbReference>
<dbReference type="Proteomes" id="UP001163821">
    <property type="component" value="Unassembled WGS sequence"/>
</dbReference>
<reference evidence="1" key="1">
    <citation type="submission" date="2022-10" db="EMBL/GenBank/DDBJ databases">
        <title>Gaoshiqiia sediminis gen. nov., sp. nov., isolated from coastal sediment.</title>
        <authorList>
            <person name="Yu W.X."/>
            <person name="Mu D.S."/>
            <person name="Du J.Z."/>
            <person name="Liang Y.Q."/>
        </authorList>
    </citation>
    <scope>NUCLEOTIDE SEQUENCE</scope>
    <source>
        <strain evidence="1">A06</strain>
    </source>
</reference>
<comment type="caution">
    <text evidence="1">The sequence shown here is derived from an EMBL/GenBank/DDBJ whole genome shotgun (WGS) entry which is preliminary data.</text>
</comment>
<dbReference type="AlphaFoldDB" id="A0AA42C9U2"/>
<evidence type="ECO:0000313" key="2">
    <source>
        <dbReference type="Proteomes" id="UP001163821"/>
    </source>
</evidence>